<reference evidence="7 8" key="1">
    <citation type="journal article" date="2016" name="Nat. Commun.">
        <title>Thousands of microbial genomes shed light on interconnected biogeochemical processes in an aquifer system.</title>
        <authorList>
            <person name="Anantharaman K."/>
            <person name="Brown C.T."/>
            <person name="Hug L.A."/>
            <person name="Sharon I."/>
            <person name="Castelle C.J."/>
            <person name="Probst A.J."/>
            <person name="Thomas B.C."/>
            <person name="Singh A."/>
            <person name="Wilkins M.J."/>
            <person name="Karaoz U."/>
            <person name="Brodie E.L."/>
            <person name="Williams K.H."/>
            <person name="Hubbard S.S."/>
            <person name="Banfield J.F."/>
        </authorList>
    </citation>
    <scope>NUCLEOTIDE SEQUENCE [LARGE SCALE GENOMIC DNA]</scope>
</reference>
<evidence type="ECO:0000256" key="2">
    <source>
        <dbReference type="ARBA" id="ARBA00022980"/>
    </source>
</evidence>
<evidence type="ECO:0000256" key="1">
    <source>
        <dbReference type="ARBA" id="ARBA00006471"/>
    </source>
</evidence>
<sequence length="129" mass="14252">MSHSDPIADLFTRLRNAAAVGHASLSVPHSKQKEILAKTLVREDVLVEAKVEGKGVEKVLLLKLPAKGTAYLHYKRISKPGQRIYIQVDRIKRIQNGLGLALISTSKGIMTDQEARKAKMGGELLVEIW</sequence>
<dbReference type="EMBL" id="MEWS01000004">
    <property type="protein sequence ID" value="OGC82943.1"/>
    <property type="molecule type" value="Genomic_DNA"/>
</dbReference>
<dbReference type="PROSITE" id="PS00053">
    <property type="entry name" value="RIBOSOMAL_S8"/>
    <property type="match status" value="1"/>
</dbReference>
<dbReference type="GO" id="GO:0003735">
    <property type="term" value="F:structural constituent of ribosome"/>
    <property type="evidence" value="ECO:0007669"/>
    <property type="project" value="InterPro"/>
</dbReference>
<dbReference type="SUPFAM" id="SSF56047">
    <property type="entry name" value="Ribosomal protein S8"/>
    <property type="match status" value="1"/>
</dbReference>
<evidence type="ECO:0000256" key="4">
    <source>
        <dbReference type="ARBA" id="ARBA00035258"/>
    </source>
</evidence>
<comment type="subunit">
    <text evidence="5">Part of the 30S ribosomal subunit. Contacts proteins S5 and S12.</text>
</comment>
<protein>
    <recommendedName>
        <fullName evidence="4 5">Small ribosomal subunit protein uS8</fullName>
    </recommendedName>
</protein>
<comment type="function">
    <text evidence="5">One of the primary rRNA binding proteins, it binds directly to 16S rRNA central domain where it helps coordinate assembly of the platform of the 30S subunit.</text>
</comment>
<dbReference type="GO" id="GO:0005840">
    <property type="term" value="C:ribosome"/>
    <property type="evidence" value="ECO:0007669"/>
    <property type="project" value="UniProtKB-KW"/>
</dbReference>
<proteinExistence type="inferred from homology"/>
<dbReference type="HAMAP" id="MF_01302_B">
    <property type="entry name" value="Ribosomal_uS8_B"/>
    <property type="match status" value="1"/>
</dbReference>
<dbReference type="Pfam" id="PF00410">
    <property type="entry name" value="Ribosomal_S8"/>
    <property type="match status" value="1"/>
</dbReference>
<dbReference type="Gene3D" id="3.30.1370.30">
    <property type="match status" value="1"/>
</dbReference>
<dbReference type="GO" id="GO:0005737">
    <property type="term" value="C:cytoplasm"/>
    <property type="evidence" value="ECO:0007669"/>
    <property type="project" value="UniProtKB-ARBA"/>
</dbReference>
<evidence type="ECO:0000256" key="5">
    <source>
        <dbReference type="HAMAP-Rule" id="MF_01302"/>
    </source>
</evidence>
<keyword evidence="5" id="KW-0694">RNA-binding</keyword>
<comment type="caution">
    <text evidence="7">The sequence shown here is derived from an EMBL/GenBank/DDBJ whole genome shotgun (WGS) entry which is preliminary data.</text>
</comment>
<organism evidence="7 8">
    <name type="scientific">Candidatus Abawacabacteria bacterium RIFCSPHIGHO2_01_FULL_46_8</name>
    <dbReference type="NCBI Taxonomy" id="1817815"/>
    <lineage>
        <taxon>Bacteria</taxon>
        <taxon>Candidatus Abawacaibacteriota</taxon>
    </lineage>
</organism>
<dbReference type="Gene3D" id="3.30.1490.10">
    <property type="match status" value="1"/>
</dbReference>
<dbReference type="InterPro" id="IPR035987">
    <property type="entry name" value="Ribosomal_uS8_sf"/>
</dbReference>
<evidence type="ECO:0000256" key="6">
    <source>
        <dbReference type="RuleBase" id="RU003660"/>
    </source>
</evidence>
<dbReference type="NCBIfam" id="NF001109">
    <property type="entry name" value="PRK00136.1"/>
    <property type="match status" value="1"/>
</dbReference>
<keyword evidence="2 5" id="KW-0689">Ribosomal protein</keyword>
<dbReference type="InterPro" id="IPR000630">
    <property type="entry name" value="Ribosomal_uS8"/>
</dbReference>
<evidence type="ECO:0000313" key="8">
    <source>
        <dbReference type="Proteomes" id="UP000177521"/>
    </source>
</evidence>
<dbReference type="PANTHER" id="PTHR11758">
    <property type="entry name" value="40S RIBOSOMAL PROTEIN S15A"/>
    <property type="match status" value="1"/>
</dbReference>
<dbReference type="GO" id="GO:0006412">
    <property type="term" value="P:translation"/>
    <property type="evidence" value="ECO:0007669"/>
    <property type="project" value="UniProtKB-UniRule"/>
</dbReference>
<gene>
    <name evidence="5" type="primary">rpsH</name>
    <name evidence="7" type="ORF">A2788_00955</name>
</gene>
<evidence type="ECO:0000313" key="7">
    <source>
        <dbReference type="EMBL" id="OGC82943.1"/>
    </source>
</evidence>
<dbReference type="FunFam" id="3.30.1490.10:FF:000001">
    <property type="entry name" value="30S ribosomal protein S8"/>
    <property type="match status" value="1"/>
</dbReference>
<keyword evidence="5" id="KW-0699">rRNA-binding</keyword>
<dbReference type="Proteomes" id="UP000177521">
    <property type="component" value="Unassembled WGS sequence"/>
</dbReference>
<dbReference type="GO" id="GO:0019843">
    <property type="term" value="F:rRNA binding"/>
    <property type="evidence" value="ECO:0007669"/>
    <property type="project" value="UniProtKB-UniRule"/>
</dbReference>
<dbReference type="AlphaFoldDB" id="A0A1F4XPH3"/>
<evidence type="ECO:0000256" key="3">
    <source>
        <dbReference type="ARBA" id="ARBA00023274"/>
    </source>
</evidence>
<name>A0A1F4XPH3_9BACT</name>
<comment type="similarity">
    <text evidence="1 5 6">Belongs to the universal ribosomal protein uS8 family.</text>
</comment>
<keyword evidence="3 5" id="KW-0687">Ribonucleoprotein</keyword>
<dbReference type="GO" id="GO:1990904">
    <property type="term" value="C:ribonucleoprotein complex"/>
    <property type="evidence" value="ECO:0007669"/>
    <property type="project" value="UniProtKB-KW"/>
</dbReference>
<accession>A0A1F4XPH3</accession>
<dbReference type="InterPro" id="IPR047863">
    <property type="entry name" value="Ribosomal_uS8_CS"/>
</dbReference>